<dbReference type="InterPro" id="IPR036249">
    <property type="entry name" value="Thioredoxin-like_sf"/>
</dbReference>
<accession>A0A4S3LX24</accession>
<sequence>MKASHLLAVLCIFFMTSVNAQKIEWLTFEEAVERSVSDESPKKIFIDVYTDWCGWCKKMDATTFSDPEVAAYMNERFYMVKFDAESTADVNFKGKVFKFQKQGRRGFHELAYALLQGRLSYPSVVFLNEKQELLSPVPGYRESEEFLDIARYFGDDIFLHTKWADYMASIANK</sequence>
<dbReference type="RefSeq" id="WP_136337020.1">
    <property type="nucleotide sequence ID" value="NZ_QXMP01000002.1"/>
</dbReference>
<evidence type="ECO:0000259" key="4">
    <source>
        <dbReference type="Pfam" id="PF03190"/>
    </source>
</evidence>
<organism evidence="5 6">
    <name type="scientific">Robertkochia marina</name>
    <dbReference type="NCBI Taxonomy" id="1227945"/>
    <lineage>
        <taxon>Bacteria</taxon>
        <taxon>Pseudomonadati</taxon>
        <taxon>Bacteroidota</taxon>
        <taxon>Flavobacteriia</taxon>
        <taxon>Flavobacteriales</taxon>
        <taxon>Flavobacteriaceae</taxon>
        <taxon>Robertkochia</taxon>
    </lineage>
</organism>
<dbReference type="SUPFAM" id="SSF52833">
    <property type="entry name" value="Thioredoxin-like"/>
    <property type="match status" value="1"/>
</dbReference>
<evidence type="ECO:0000256" key="3">
    <source>
        <dbReference type="SAM" id="SignalP"/>
    </source>
</evidence>
<feature type="domain" description="Spermatogenesis-associated protein 20-like TRX" evidence="4">
    <location>
        <begin position="15"/>
        <end position="91"/>
    </location>
</feature>
<gene>
    <name evidence="5" type="ORF">E7Z59_14200</name>
</gene>
<evidence type="ECO:0000313" key="6">
    <source>
        <dbReference type="Proteomes" id="UP000305939"/>
    </source>
</evidence>
<dbReference type="PANTHER" id="PTHR15337:SF11">
    <property type="entry name" value="THIOREDOXIN DOMAIN-CONTAINING PROTEIN"/>
    <property type="match status" value="1"/>
</dbReference>
<keyword evidence="2" id="KW-0676">Redox-active center</keyword>
<comment type="caution">
    <text evidence="5">The sequence shown here is derived from an EMBL/GenBank/DDBJ whole genome shotgun (WGS) entry which is preliminary data.</text>
</comment>
<proteinExistence type="predicted"/>
<dbReference type="InterPro" id="IPR051099">
    <property type="entry name" value="AGR/TXD"/>
</dbReference>
<name>A0A4S3LX24_9FLAO</name>
<evidence type="ECO:0000256" key="1">
    <source>
        <dbReference type="ARBA" id="ARBA00022729"/>
    </source>
</evidence>
<keyword evidence="6" id="KW-1185">Reference proteome</keyword>
<dbReference type="Proteomes" id="UP000305939">
    <property type="component" value="Unassembled WGS sequence"/>
</dbReference>
<dbReference type="AlphaFoldDB" id="A0A4S3LX24"/>
<dbReference type="PROSITE" id="PS00194">
    <property type="entry name" value="THIOREDOXIN_1"/>
    <property type="match status" value="1"/>
</dbReference>
<protein>
    <submittedName>
        <fullName evidence="5">DUF255 domain-containing protein</fullName>
    </submittedName>
</protein>
<dbReference type="InterPro" id="IPR017937">
    <property type="entry name" value="Thioredoxin_CS"/>
</dbReference>
<feature type="chain" id="PRO_5020572778" evidence="3">
    <location>
        <begin position="21"/>
        <end position="173"/>
    </location>
</feature>
<evidence type="ECO:0000313" key="5">
    <source>
        <dbReference type="EMBL" id="THD65736.1"/>
    </source>
</evidence>
<dbReference type="Gene3D" id="3.40.30.10">
    <property type="entry name" value="Glutaredoxin"/>
    <property type="match status" value="1"/>
</dbReference>
<dbReference type="InterPro" id="IPR004879">
    <property type="entry name" value="Ssp411-like_TRX"/>
</dbReference>
<evidence type="ECO:0000256" key="2">
    <source>
        <dbReference type="ARBA" id="ARBA00023284"/>
    </source>
</evidence>
<feature type="signal peptide" evidence="3">
    <location>
        <begin position="1"/>
        <end position="20"/>
    </location>
</feature>
<dbReference type="PANTHER" id="PTHR15337">
    <property type="entry name" value="ANTERIOR GRADIENT PROTEIN-RELATED"/>
    <property type="match status" value="1"/>
</dbReference>
<dbReference type="EMBL" id="SSMC01000004">
    <property type="protein sequence ID" value="THD65736.1"/>
    <property type="molecule type" value="Genomic_DNA"/>
</dbReference>
<reference evidence="5 6" key="1">
    <citation type="submission" date="2019-04" db="EMBL/GenBank/DDBJ databases">
        <title>Draft genome sequence of Robertkochia marina CC-AMO-30D.</title>
        <authorList>
            <person name="Hameed A."/>
            <person name="Lin S.-Y."/>
            <person name="Shahina M."/>
            <person name="Lai W.-A."/>
            <person name="Young C.-C."/>
        </authorList>
    </citation>
    <scope>NUCLEOTIDE SEQUENCE [LARGE SCALE GENOMIC DNA]</scope>
    <source>
        <strain evidence="5 6">CC-AMO-30D</strain>
    </source>
</reference>
<dbReference type="OrthoDB" id="9811036at2"/>
<dbReference type="Pfam" id="PF03190">
    <property type="entry name" value="Thioredox_DsbH"/>
    <property type="match status" value="1"/>
</dbReference>
<keyword evidence="1 3" id="KW-0732">Signal</keyword>